<accession>A0A7Y4GX68</accession>
<evidence type="ECO:0000313" key="1">
    <source>
        <dbReference type="EMBL" id="NOJ43327.1"/>
    </source>
</evidence>
<name>A0A7Y4GX68_9BRAD</name>
<dbReference type="InterPro" id="IPR029063">
    <property type="entry name" value="SAM-dependent_MTases_sf"/>
</dbReference>
<dbReference type="Proteomes" id="UP000544122">
    <property type="component" value="Unassembled WGS sequence"/>
</dbReference>
<dbReference type="AlphaFoldDB" id="A0A7Y4GX68"/>
<dbReference type="EMBL" id="JAAVLX010000010">
    <property type="protein sequence ID" value="NOJ43327.1"/>
    <property type="molecule type" value="Genomic_DNA"/>
</dbReference>
<proteinExistence type="predicted"/>
<evidence type="ECO:0000313" key="2">
    <source>
        <dbReference type="Proteomes" id="UP000544122"/>
    </source>
</evidence>
<comment type="caution">
    <text evidence="1">The sequence shown here is derived from an EMBL/GenBank/DDBJ whole genome shotgun (WGS) entry which is preliminary data.</text>
</comment>
<reference evidence="1 2" key="1">
    <citation type="submission" date="2020-03" db="EMBL/GenBank/DDBJ databases">
        <title>Bradyrhizobium diversity isolated from nodules of Indigofera sp.</title>
        <authorList>
            <person name="Klepa M."/>
            <person name="Helene L."/>
            <person name="Hungria M."/>
        </authorList>
    </citation>
    <scope>NUCLEOTIDE SEQUENCE [LARGE SCALE GENOMIC DNA]</scope>
    <source>
        <strain evidence="1 2">WSM 1791</strain>
    </source>
</reference>
<keyword evidence="2" id="KW-1185">Reference proteome</keyword>
<gene>
    <name evidence="1" type="ORF">HCN58_27805</name>
</gene>
<protein>
    <recommendedName>
        <fullName evidence="3">Methyltransferase type 11 domain-containing protein</fullName>
    </recommendedName>
</protein>
<dbReference type="Gene3D" id="3.40.50.150">
    <property type="entry name" value="Vaccinia Virus protein VP39"/>
    <property type="match status" value="1"/>
</dbReference>
<dbReference type="SUPFAM" id="SSF53335">
    <property type="entry name" value="S-adenosyl-L-methionine-dependent methyltransferases"/>
    <property type="match status" value="1"/>
</dbReference>
<sequence length="206" mass="24205">MRGPTLPARIFFRVIRGIKSTFGVDSYLKNEDRRILEQVIFPYFLNENDFQNVLFVGCHWYTKGYNKWFEEKKKNYWTIEIHPSRKRYGAKQHIIDGMQNICCHFSPSSLDLIMCNGVFGWGLDARSDVEQAFRESFVCLRDGGVLVVGWDDIDERRPFPFDRCRSLQKFQPFVFPPLARSRYVTDTPYAHTYDFFVKRGTPTVGG</sequence>
<organism evidence="1 2">
    <name type="scientific">Bradyrhizobium australiense</name>
    <dbReference type="NCBI Taxonomy" id="2721161"/>
    <lineage>
        <taxon>Bacteria</taxon>
        <taxon>Pseudomonadati</taxon>
        <taxon>Pseudomonadota</taxon>
        <taxon>Alphaproteobacteria</taxon>
        <taxon>Hyphomicrobiales</taxon>
        <taxon>Nitrobacteraceae</taxon>
        <taxon>Bradyrhizobium</taxon>
    </lineage>
</organism>
<evidence type="ECO:0008006" key="3">
    <source>
        <dbReference type="Google" id="ProtNLM"/>
    </source>
</evidence>